<evidence type="ECO:0000313" key="2">
    <source>
        <dbReference type="Proteomes" id="UP000824236"/>
    </source>
</evidence>
<name>A0A9E2KIL0_9BACE</name>
<sequence>MLHSSLNCSSLNPVSSLKFKGIPYSEIIRQWFALAGGEPAPGERNTKLHRLAYHLRHITDNDEGLLLKIMPRYGLTEEEMKNLIHSACTAAWCGMPRMMQKAVGNEEVRMKTEEWAASNENSSFCPEGTILHSSLNCSSSEEPPAMPPVLPPLIALLVSRTPDIYKPAVAHAVFPPLAAHLHRVRFRYIDNVEHEATLMNVLMAGTGAGKDCISEPINRIMADIRERDAKNLERERQWKQEVNSKGANKDKRQRPGGLIIQEIDADMTNPAFVMRTAEADGHFLYTKLNEIDQFDALKGSGRGGQQFQIMCLSFDPGNRYGQTRVGAQSVTEKVTVRFNWNAATTILKGKRYFSKVLTDGPISRINFCTIPEREIGADMPVYGTYDAAFDEELKPYIERLVRATGLVECPEAYELAKKLREENAEFSRLSQSRVYENLSFRANVIAYLKACVLYVAQGCTWDQTLEDFVRWSLEYDLWCKMEFFGEAIGQAMTLPPAQSNKPGPRN</sequence>
<dbReference type="AlphaFoldDB" id="A0A9E2KIL0"/>
<dbReference type="Proteomes" id="UP000824236">
    <property type="component" value="Unassembled WGS sequence"/>
</dbReference>
<comment type="caution">
    <text evidence="1">The sequence shown here is derived from an EMBL/GenBank/DDBJ whole genome shotgun (WGS) entry which is preliminary data.</text>
</comment>
<feature type="non-terminal residue" evidence="1">
    <location>
        <position position="506"/>
    </location>
</feature>
<accession>A0A9E2KIL0</accession>
<dbReference type="EMBL" id="JAHLFO010000145">
    <property type="protein sequence ID" value="MBU3814909.1"/>
    <property type="molecule type" value="Genomic_DNA"/>
</dbReference>
<gene>
    <name evidence="1" type="ORF">H9791_10520</name>
</gene>
<protein>
    <submittedName>
        <fullName evidence="1">VirE protein</fullName>
    </submittedName>
</protein>
<reference evidence="1" key="1">
    <citation type="journal article" date="2021" name="PeerJ">
        <title>Extensive microbial diversity within the chicken gut microbiome revealed by metagenomics and culture.</title>
        <authorList>
            <person name="Gilroy R."/>
            <person name="Ravi A."/>
            <person name="Getino M."/>
            <person name="Pursley I."/>
            <person name="Horton D.L."/>
            <person name="Alikhan N.F."/>
            <person name="Baker D."/>
            <person name="Gharbi K."/>
            <person name="Hall N."/>
            <person name="Watson M."/>
            <person name="Adriaenssens E.M."/>
            <person name="Foster-Nyarko E."/>
            <person name="Jarju S."/>
            <person name="Secka A."/>
            <person name="Antonio M."/>
            <person name="Oren A."/>
            <person name="Chaudhuri R.R."/>
            <person name="La Ragione R."/>
            <person name="Hildebrand F."/>
            <person name="Pallen M.J."/>
        </authorList>
    </citation>
    <scope>NUCLEOTIDE SEQUENCE</scope>
    <source>
        <strain evidence="1">B3-3758</strain>
    </source>
</reference>
<proteinExistence type="predicted"/>
<organism evidence="1 2">
    <name type="scientific">Candidatus Bacteroides intestinipullorum</name>
    <dbReference type="NCBI Taxonomy" id="2838471"/>
    <lineage>
        <taxon>Bacteria</taxon>
        <taxon>Pseudomonadati</taxon>
        <taxon>Bacteroidota</taxon>
        <taxon>Bacteroidia</taxon>
        <taxon>Bacteroidales</taxon>
        <taxon>Bacteroidaceae</taxon>
        <taxon>Bacteroides</taxon>
    </lineage>
</organism>
<evidence type="ECO:0000313" key="1">
    <source>
        <dbReference type="EMBL" id="MBU3814909.1"/>
    </source>
</evidence>
<reference evidence="1" key="2">
    <citation type="submission" date="2021-04" db="EMBL/GenBank/DDBJ databases">
        <authorList>
            <person name="Gilroy R."/>
        </authorList>
    </citation>
    <scope>NUCLEOTIDE SEQUENCE</scope>
    <source>
        <strain evidence="1">B3-3758</strain>
    </source>
</reference>